<keyword evidence="3 4" id="KW-0472">Membrane</keyword>
<dbReference type="PANTHER" id="PTHR12483">
    <property type="entry name" value="SOLUTE CARRIER FAMILY 31 COPPER TRANSPORTERS"/>
    <property type="match status" value="1"/>
</dbReference>
<keyword evidence="2 4" id="KW-1133">Transmembrane helix</keyword>
<feature type="transmembrane region" description="Helical" evidence="4">
    <location>
        <begin position="91"/>
        <end position="110"/>
    </location>
</feature>
<evidence type="ECO:0000313" key="6">
    <source>
        <dbReference type="WBParaSite" id="SMUV_0001071501-mRNA-1"/>
    </source>
</evidence>
<organism evidence="5 6">
    <name type="scientific">Syphacia muris</name>
    <dbReference type="NCBI Taxonomy" id="451379"/>
    <lineage>
        <taxon>Eukaryota</taxon>
        <taxon>Metazoa</taxon>
        <taxon>Ecdysozoa</taxon>
        <taxon>Nematoda</taxon>
        <taxon>Chromadorea</taxon>
        <taxon>Rhabditida</taxon>
        <taxon>Spirurina</taxon>
        <taxon>Oxyuridomorpha</taxon>
        <taxon>Oxyuroidea</taxon>
        <taxon>Oxyuridae</taxon>
        <taxon>Syphacia</taxon>
    </lineage>
</organism>
<dbReference type="GO" id="GO:0005375">
    <property type="term" value="F:copper ion transmembrane transporter activity"/>
    <property type="evidence" value="ECO:0007669"/>
    <property type="project" value="UniProtKB-UniRule"/>
</dbReference>
<dbReference type="AlphaFoldDB" id="A0A0N5B0B4"/>
<evidence type="ECO:0000256" key="1">
    <source>
        <dbReference type="ARBA" id="ARBA00022692"/>
    </source>
</evidence>
<evidence type="ECO:0000256" key="3">
    <source>
        <dbReference type="ARBA" id="ARBA00023136"/>
    </source>
</evidence>
<dbReference type="GO" id="GO:0016020">
    <property type="term" value="C:membrane"/>
    <property type="evidence" value="ECO:0007669"/>
    <property type="project" value="UniProtKB-SubCell"/>
</dbReference>
<evidence type="ECO:0000256" key="2">
    <source>
        <dbReference type="ARBA" id="ARBA00022989"/>
    </source>
</evidence>
<dbReference type="Proteomes" id="UP000046393">
    <property type="component" value="Unplaced"/>
</dbReference>
<dbReference type="PANTHER" id="PTHR12483:SF43">
    <property type="entry name" value="COPPER TRANSPORT PROTEIN"/>
    <property type="match status" value="1"/>
</dbReference>
<feature type="transmembrane region" description="Helical" evidence="4">
    <location>
        <begin position="116"/>
        <end position="135"/>
    </location>
</feature>
<dbReference type="Pfam" id="PF04145">
    <property type="entry name" value="Ctr"/>
    <property type="match status" value="1"/>
</dbReference>
<evidence type="ECO:0000313" key="5">
    <source>
        <dbReference type="Proteomes" id="UP000046393"/>
    </source>
</evidence>
<keyword evidence="4" id="KW-0813">Transport</keyword>
<dbReference type="InterPro" id="IPR007274">
    <property type="entry name" value="Cop_transporter"/>
</dbReference>
<keyword evidence="5" id="KW-1185">Reference proteome</keyword>
<reference evidence="6" key="1">
    <citation type="submission" date="2016-04" db="UniProtKB">
        <authorList>
            <consortium name="WormBaseParasite"/>
        </authorList>
    </citation>
    <scope>IDENTIFICATION</scope>
</reference>
<comment type="subcellular location">
    <subcellularLocation>
        <location evidence="4">Membrane</location>
        <topology evidence="4">Multi-pass membrane protein</topology>
    </subcellularLocation>
</comment>
<keyword evidence="4" id="KW-0187">Copper transport</keyword>
<evidence type="ECO:0000256" key="4">
    <source>
        <dbReference type="RuleBase" id="RU367022"/>
    </source>
</evidence>
<proteinExistence type="inferred from homology"/>
<keyword evidence="1 4" id="KW-0812">Transmembrane</keyword>
<comment type="similarity">
    <text evidence="4">Belongs to the copper transporter (Ctr) (TC 1.A.56) family. SLC31A subfamily.</text>
</comment>
<protein>
    <recommendedName>
        <fullName evidence="4">Copper transport protein</fullName>
    </recommendedName>
</protein>
<name>A0A0N5B0B4_9BILA</name>
<keyword evidence="4" id="KW-0186">Copper</keyword>
<sequence>MNSTATKMRPMMEMYFHYRLEEYILFKEWLPTTTTAIAFCFEYEFYQFFLHKTCASTVIGCSVRCRNVRRHKNKNLFNKVLSFRRKYTTRVHWLQTVLYFMHSFGIYTLMLVTMTYNIPLLICVIIGRAATFFVLRPLTPAQKGHDVCECCG</sequence>
<dbReference type="WBParaSite" id="SMUV_0001071501-mRNA-1">
    <property type="protein sequence ID" value="SMUV_0001071501-mRNA-1"/>
    <property type="gene ID" value="SMUV_0001071501"/>
</dbReference>
<accession>A0A0N5B0B4</accession>
<dbReference type="STRING" id="451379.A0A0N5B0B4"/>
<keyword evidence="4" id="KW-0406">Ion transport</keyword>